<feature type="compositionally biased region" description="Basic residues" evidence="1">
    <location>
        <begin position="78"/>
        <end position="90"/>
    </location>
</feature>
<evidence type="ECO:0000313" key="2">
    <source>
        <dbReference type="EMBL" id="KAK8840553.1"/>
    </source>
</evidence>
<evidence type="ECO:0000313" key="3">
    <source>
        <dbReference type="Proteomes" id="UP001470230"/>
    </source>
</evidence>
<sequence length="105" mass="10856">MEIAIPPIKSTASSTVISPKSQQPIRKKGRRVARKKAARKAGQLTAMASPAGPPSPSTAAAVAASGAIGINGISKAANKKITRTPKRRVTAPRLSPKVPLRSLKV</sequence>
<accession>A0ABR2H2W4</accession>
<feature type="compositionally biased region" description="Polar residues" evidence="1">
    <location>
        <begin position="10"/>
        <end position="24"/>
    </location>
</feature>
<reference evidence="2 3" key="1">
    <citation type="submission" date="2024-04" db="EMBL/GenBank/DDBJ databases">
        <title>Tritrichomonas musculus Genome.</title>
        <authorList>
            <person name="Alves-Ferreira E."/>
            <person name="Grigg M."/>
            <person name="Lorenzi H."/>
            <person name="Galac M."/>
        </authorList>
    </citation>
    <scope>NUCLEOTIDE SEQUENCE [LARGE SCALE GENOMIC DNA]</scope>
    <source>
        <strain evidence="2 3">EAF2021</strain>
    </source>
</reference>
<feature type="region of interest" description="Disordered" evidence="1">
    <location>
        <begin position="78"/>
        <end position="105"/>
    </location>
</feature>
<protein>
    <submittedName>
        <fullName evidence="2">Uncharacterized protein</fullName>
    </submittedName>
</protein>
<proteinExistence type="predicted"/>
<keyword evidence="3" id="KW-1185">Reference proteome</keyword>
<evidence type="ECO:0000256" key="1">
    <source>
        <dbReference type="SAM" id="MobiDB-lite"/>
    </source>
</evidence>
<feature type="region of interest" description="Disordered" evidence="1">
    <location>
        <begin position="1"/>
        <end position="58"/>
    </location>
</feature>
<organism evidence="2 3">
    <name type="scientific">Tritrichomonas musculus</name>
    <dbReference type="NCBI Taxonomy" id="1915356"/>
    <lineage>
        <taxon>Eukaryota</taxon>
        <taxon>Metamonada</taxon>
        <taxon>Parabasalia</taxon>
        <taxon>Tritrichomonadida</taxon>
        <taxon>Tritrichomonadidae</taxon>
        <taxon>Tritrichomonas</taxon>
    </lineage>
</organism>
<dbReference type="EMBL" id="JAPFFF010000045">
    <property type="protein sequence ID" value="KAK8840553.1"/>
    <property type="molecule type" value="Genomic_DNA"/>
</dbReference>
<feature type="compositionally biased region" description="Low complexity" evidence="1">
    <location>
        <begin position="40"/>
        <end position="50"/>
    </location>
</feature>
<name>A0ABR2H2W4_9EUKA</name>
<feature type="compositionally biased region" description="Basic residues" evidence="1">
    <location>
        <begin position="25"/>
        <end position="39"/>
    </location>
</feature>
<comment type="caution">
    <text evidence="2">The sequence shown here is derived from an EMBL/GenBank/DDBJ whole genome shotgun (WGS) entry which is preliminary data.</text>
</comment>
<gene>
    <name evidence="2" type="ORF">M9Y10_030762</name>
</gene>
<dbReference type="Proteomes" id="UP001470230">
    <property type="component" value="Unassembled WGS sequence"/>
</dbReference>